<gene>
    <name evidence="2" type="ORF">SCLTRI_LOCUS2707</name>
</gene>
<reference evidence="2" key="1">
    <citation type="submission" date="2020-10" db="EMBL/GenBank/DDBJ databases">
        <authorList>
            <person name="Kusch S."/>
        </authorList>
    </citation>
    <scope>NUCLEOTIDE SEQUENCE</scope>
    <source>
        <strain evidence="2">SwB9</strain>
    </source>
</reference>
<dbReference type="AlphaFoldDB" id="A0A8H2ZN03"/>
<feature type="region of interest" description="Disordered" evidence="1">
    <location>
        <begin position="197"/>
        <end position="227"/>
    </location>
</feature>
<feature type="compositionally biased region" description="Polar residues" evidence="1">
    <location>
        <begin position="217"/>
        <end position="227"/>
    </location>
</feature>
<sequence length="380" mass="41855">MPKSSPWSEKEKELCDWLIASLMLGGHGKLWHKYETAISTLMTEIHLSGRYEDFDRSYNREKINNHRFRHFKPKYGVPRQVPTRPDWLPIEFQSLGNDGFSCEDIERCANLLRNASNLDELSQVETNAMRKWDVEKSPQITESTSTHPADGQIQRSPNTTHQRGRSYKPPPYARTFSNSGVAFDFAPPASAAEMANPFKVNPSTKSPPPLSHYMGRHSSSVASTNFGHTYTSNHAQQLESTFENKETAATKSIGKEYAAGGINSSVFRENSSSRIPSLAPSNSQNVTQDPATQAYGFQPVNPSSSSGASLSYTSGSYTIQNQPSASIEQSSNTQNIANNSPLATNIPRASPNYAELDSEKSVLNSVYKPPTTYNSAGGDS</sequence>
<proteinExistence type="predicted"/>
<comment type="caution">
    <text evidence="2">The sequence shown here is derived from an EMBL/GenBank/DDBJ whole genome shotgun (WGS) entry which is preliminary data.</text>
</comment>
<feature type="compositionally biased region" description="Polar residues" evidence="1">
    <location>
        <begin position="138"/>
        <end position="161"/>
    </location>
</feature>
<keyword evidence="3" id="KW-1185">Reference proteome</keyword>
<feature type="region of interest" description="Disordered" evidence="1">
    <location>
        <begin position="271"/>
        <end position="310"/>
    </location>
</feature>
<evidence type="ECO:0000256" key="1">
    <source>
        <dbReference type="SAM" id="MobiDB-lite"/>
    </source>
</evidence>
<organism evidence="2 3">
    <name type="scientific">Sclerotinia trifoliorum</name>
    <dbReference type="NCBI Taxonomy" id="28548"/>
    <lineage>
        <taxon>Eukaryota</taxon>
        <taxon>Fungi</taxon>
        <taxon>Dikarya</taxon>
        <taxon>Ascomycota</taxon>
        <taxon>Pezizomycotina</taxon>
        <taxon>Leotiomycetes</taxon>
        <taxon>Helotiales</taxon>
        <taxon>Sclerotiniaceae</taxon>
        <taxon>Sclerotinia</taxon>
    </lineage>
</organism>
<name>A0A8H2ZN03_9HELO</name>
<dbReference type="OrthoDB" id="3558036at2759"/>
<feature type="compositionally biased region" description="Polar residues" evidence="1">
    <location>
        <begin position="271"/>
        <end position="291"/>
    </location>
</feature>
<accession>A0A8H2ZN03</accession>
<evidence type="ECO:0000313" key="2">
    <source>
        <dbReference type="EMBL" id="CAD6442915.1"/>
    </source>
</evidence>
<feature type="region of interest" description="Disordered" evidence="1">
    <location>
        <begin position="129"/>
        <end position="173"/>
    </location>
</feature>
<dbReference type="EMBL" id="CAJHIA010000009">
    <property type="protein sequence ID" value="CAD6442915.1"/>
    <property type="molecule type" value="Genomic_DNA"/>
</dbReference>
<dbReference type="Proteomes" id="UP000624404">
    <property type="component" value="Unassembled WGS sequence"/>
</dbReference>
<protein>
    <submittedName>
        <fullName evidence="2">F96e6e49-d605-4c84-8576-0e1f6459dbfa</fullName>
    </submittedName>
</protein>
<feature type="compositionally biased region" description="Polar residues" evidence="1">
    <location>
        <begin position="322"/>
        <end position="343"/>
    </location>
</feature>
<evidence type="ECO:0000313" key="3">
    <source>
        <dbReference type="Proteomes" id="UP000624404"/>
    </source>
</evidence>
<feature type="region of interest" description="Disordered" evidence="1">
    <location>
        <begin position="322"/>
        <end position="380"/>
    </location>
</feature>
<feature type="compositionally biased region" description="Polar residues" evidence="1">
    <location>
        <begin position="371"/>
        <end position="380"/>
    </location>
</feature>